<evidence type="ECO:0000256" key="1">
    <source>
        <dbReference type="SAM" id="Phobius"/>
    </source>
</evidence>
<evidence type="ECO:0000313" key="3">
    <source>
        <dbReference type="Proteomes" id="UP001596312"/>
    </source>
</evidence>
<dbReference type="EMBL" id="JBHSXQ010000006">
    <property type="protein sequence ID" value="MFC6906816.1"/>
    <property type="molecule type" value="Genomic_DNA"/>
</dbReference>
<sequence length="339" mass="38477">MPLGYLSSLPEASGGAIIGVVIAGIIRFLLGWNENVKRQMNLRRALIAELEASGPALEEASGSALENFDPESIDVNQILSDLPRAIFDGNTDKIGELSREEVSSLSLFYSTTMVRQLDRYRGSRTPAEKRAKEILENHSQEDGDDIVEIVKDNLQEDEDFLEEHSDVIEEEIINYMSQKIRSTEEKTTNKRYLETLDRRRESAIENLEGNLQSRKRIVFSKLVYPLNRIRETDSNMNSEDLTPNERMMLVAIAHIYRTSAFHRKDLKEKISSDDIKGKFNDEVKYNPYELQELASAGVLEKTDRNHYRLTGKGASKLLASTSSLCEVKNDADLDMGWIP</sequence>
<keyword evidence="3" id="KW-1185">Reference proteome</keyword>
<organism evidence="2 3">
    <name type="scientific">Halalkalicoccus tibetensis</name>
    <dbReference type="NCBI Taxonomy" id="175632"/>
    <lineage>
        <taxon>Archaea</taxon>
        <taxon>Methanobacteriati</taxon>
        <taxon>Methanobacteriota</taxon>
        <taxon>Stenosarchaea group</taxon>
        <taxon>Halobacteria</taxon>
        <taxon>Halobacteriales</taxon>
        <taxon>Halococcaceae</taxon>
        <taxon>Halalkalicoccus</taxon>
    </lineage>
</organism>
<evidence type="ECO:0000313" key="2">
    <source>
        <dbReference type="EMBL" id="MFC6906816.1"/>
    </source>
</evidence>
<feature type="transmembrane region" description="Helical" evidence="1">
    <location>
        <begin position="12"/>
        <end position="30"/>
    </location>
</feature>
<keyword evidence="1" id="KW-1133">Transmembrane helix</keyword>
<keyword evidence="1" id="KW-0812">Transmembrane</keyword>
<proteinExistence type="predicted"/>
<reference evidence="2 3" key="1">
    <citation type="journal article" date="2019" name="Int. J. Syst. Evol. Microbiol.">
        <title>The Global Catalogue of Microorganisms (GCM) 10K type strain sequencing project: providing services to taxonomists for standard genome sequencing and annotation.</title>
        <authorList>
            <consortium name="The Broad Institute Genomics Platform"/>
            <consortium name="The Broad Institute Genome Sequencing Center for Infectious Disease"/>
            <person name="Wu L."/>
            <person name="Ma J."/>
        </authorList>
    </citation>
    <scope>NUCLEOTIDE SEQUENCE [LARGE SCALE GENOMIC DNA]</scope>
    <source>
        <strain evidence="2 3">CGMCC 1.3240</strain>
    </source>
</reference>
<comment type="caution">
    <text evidence="2">The sequence shown here is derived from an EMBL/GenBank/DDBJ whole genome shotgun (WGS) entry which is preliminary data.</text>
</comment>
<dbReference type="RefSeq" id="WP_340605400.1">
    <property type="nucleotide sequence ID" value="NZ_JBBMXV010000006.1"/>
</dbReference>
<name>A0ABD5V7H2_9EURY</name>
<dbReference type="AlphaFoldDB" id="A0ABD5V7H2"/>
<protein>
    <submittedName>
        <fullName evidence="2">Uncharacterized protein</fullName>
    </submittedName>
</protein>
<gene>
    <name evidence="2" type="ORF">ACFQGH_16610</name>
</gene>
<dbReference type="Proteomes" id="UP001596312">
    <property type="component" value="Unassembled WGS sequence"/>
</dbReference>
<keyword evidence="1" id="KW-0472">Membrane</keyword>
<accession>A0ABD5V7H2</accession>